<keyword evidence="6" id="KW-0378">Hydrolase</keyword>
<dbReference type="Pfam" id="PF00704">
    <property type="entry name" value="Glyco_hydro_18"/>
    <property type="match status" value="1"/>
</dbReference>
<organism evidence="6 7">
    <name type="scientific">Priestia megaterium (strain WSH-002)</name>
    <name type="common">Bacillus megaterium</name>
    <dbReference type="NCBI Taxonomy" id="1006007"/>
    <lineage>
        <taxon>Bacteria</taxon>
        <taxon>Bacillati</taxon>
        <taxon>Bacillota</taxon>
        <taxon>Bacilli</taxon>
        <taxon>Bacillales</taxon>
        <taxon>Bacillaceae</taxon>
        <taxon>Priestia</taxon>
    </lineage>
</organism>
<dbReference type="CDD" id="cd00118">
    <property type="entry name" value="LysM"/>
    <property type="match status" value="2"/>
</dbReference>
<name>A0A8D4BPP2_PRIMW</name>
<dbReference type="Gene3D" id="3.10.50.10">
    <property type="match status" value="1"/>
</dbReference>
<evidence type="ECO:0000259" key="3">
    <source>
        <dbReference type="PROSITE" id="PS51781"/>
    </source>
</evidence>
<dbReference type="InterPro" id="IPR036779">
    <property type="entry name" value="LysM_dom_sf"/>
</dbReference>
<feature type="domain" description="GH18" evidence="5">
    <location>
        <begin position="201"/>
        <end position="508"/>
    </location>
</feature>
<dbReference type="PROSITE" id="PS51781">
    <property type="entry name" value="SH3B"/>
    <property type="match status" value="1"/>
</dbReference>
<dbReference type="Gene3D" id="3.20.20.80">
    <property type="entry name" value="Glycosidases"/>
    <property type="match status" value="1"/>
</dbReference>
<feature type="domain" description="LysM" evidence="4">
    <location>
        <begin position="129"/>
        <end position="172"/>
    </location>
</feature>
<evidence type="ECO:0000256" key="2">
    <source>
        <dbReference type="SAM" id="SignalP"/>
    </source>
</evidence>
<feature type="signal peptide" evidence="2">
    <location>
        <begin position="1"/>
        <end position="26"/>
    </location>
</feature>
<gene>
    <name evidence="6" type="ORF">BMWSH_3721</name>
</gene>
<sequence length="508" mass="56777">MGRRDDKMKKICMSLLILCLFSGGLAPISKGDAASSVGTVKGDNVNVYRSPSLHSSVVQTVKKGEEFPAISSEAGDAAQVITHKVVPGNTLWLLAKQYGVTVSELIKQNQLKTTELTPGQTLKIPPKGLLHKVVSGDTLWKISVKYGVKANELTKLNQLSSTNIEPGQTLVIPDYYVQVQLLEGKKGWIKKSDLVQQKHQPVVMGWSFNEKTAGYEESMKQKNLDVVSPRWFTLTRSDKVVSSSINPSYVQTAHKNGKKVWPLIGNNFDDVLTSDVLSNKAKRQKLVSSVESSLVKTNSDGINVDFENINIKNKQDFVLFIKELKAALKPHGMTVSVDVTRENNDPFWSGSFDRKQIGQVADYVIMMGYEEHWGGSQVPGSVASLPWVKEGTELLMKDVPAHKILLGVPFYTREWKTDLSTKKVVTKDLTMKEAEAIISSKKLTKKWDSQASQYYVEYTENGTKHQIWLEDKASMQRRVKLINDYHLGGAAAWYIGSETSDIWELYNF</sequence>
<dbReference type="SUPFAM" id="SSF51445">
    <property type="entry name" value="(Trans)glycosidases"/>
    <property type="match status" value="1"/>
</dbReference>
<evidence type="ECO:0000313" key="6">
    <source>
        <dbReference type="EMBL" id="AEN90603.1"/>
    </source>
</evidence>
<dbReference type="PROSITE" id="PS51910">
    <property type="entry name" value="GH18_2"/>
    <property type="match status" value="1"/>
</dbReference>
<keyword evidence="2" id="KW-0732">Signal</keyword>
<dbReference type="InterPro" id="IPR003646">
    <property type="entry name" value="SH3-like_bac-type"/>
</dbReference>
<evidence type="ECO:0000259" key="5">
    <source>
        <dbReference type="PROSITE" id="PS51910"/>
    </source>
</evidence>
<dbReference type="InterPro" id="IPR029070">
    <property type="entry name" value="Chitinase_insertion_sf"/>
</dbReference>
<dbReference type="GO" id="GO:0008061">
    <property type="term" value="F:chitin binding"/>
    <property type="evidence" value="ECO:0007669"/>
    <property type="project" value="InterPro"/>
</dbReference>
<proteinExistence type="predicted"/>
<dbReference type="PROSITE" id="PS51782">
    <property type="entry name" value="LYSM"/>
    <property type="match status" value="2"/>
</dbReference>
<dbReference type="SMART" id="SM00257">
    <property type="entry name" value="LysM"/>
    <property type="match status" value="2"/>
</dbReference>
<dbReference type="InterPro" id="IPR018392">
    <property type="entry name" value="LysM"/>
</dbReference>
<keyword evidence="1" id="KW-0326">Glycosidase</keyword>
<dbReference type="Gene3D" id="3.10.350.10">
    <property type="entry name" value="LysM domain"/>
    <property type="match status" value="2"/>
</dbReference>
<dbReference type="PANTHER" id="PTHR46066:SF2">
    <property type="entry name" value="CHITINASE DOMAIN-CONTAINING PROTEIN 1"/>
    <property type="match status" value="1"/>
</dbReference>
<dbReference type="InterPro" id="IPR017853">
    <property type="entry name" value="GH"/>
</dbReference>
<feature type="domain" description="LysM" evidence="4">
    <location>
        <begin position="81"/>
        <end position="124"/>
    </location>
</feature>
<dbReference type="InterPro" id="IPR011583">
    <property type="entry name" value="Chitinase_II/V-like_cat"/>
</dbReference>
<dbReference type="Pfam" id="PF01476">
    <property type="entry name" value="LysM"/>
    <property type="match status" value="2"/>
</dbReference>
<reference evidence="6 7" key="1">
    <citation type="journal article" date="2011" name="J. Bacteriol.">
        <title>Complete genome sequence of the industrial strain Bacillus megaterium WSH-002.</title>
        <authorList>
            <person name="Liu L."/>
            <person name="Li Y."/>
            <person name="Zhang J."/>
            <person name="Zou W."/>
            <person name="Zhou Z."/>
            <person name="Liu J."/>
            <person name="Li X."/>
            <person name="Wang L."/>
            <person name="Chen J."/>
        </authorList>
    </citation>
    <scope>NUCLEOTIDE SEQUENCE [LARGE SCALE GENOMIC DNA]</scope>
    <source>
        <strain evidence="6 7">WSH-002</strain>
    </source>
</reference>
<dbReference type="SMART" id="SM00636">
    <property type="entry name" value="Glyco_18"/>
    <property type="match status" value="1"/>
</dbReference>
<dbReference type="KEGG" id="bmh:BMWSH_3721"/>
<accession>A0A8D4BPP2</accession>
<protein>
    <submittedName>
        <fullName evidence="6">Glycoside hydrolase family 18</fullName>
    </submittedName>
</protein>
<dbReference type="GO" id="GO:0005975">
    <property type="term" value="P:carbohydrate metabolic process"/>
    <property type="evidence" value="ECO:0007669"/>
    <property type="project" value="InterPro"/>
</dbReference>
<dbReference type="GO" id="GO:0016798">
    <property type="term" value="F:hydrolase activity, acting on glycosyl bonds"/>
    <property type="evidence" value="ECO:0007669"/>
    <property type="project" value="UniProtKB-KW"/>
</dbReference>
<dbReference type="AlphaFoldDB" id="A0A8D4BPP2"/>
<dbReference type="SUPFAM" id="SSF54106">
    <property type="entry name" value="LysM domain"/>
    <property type="match status" value="2"/>
</dbReference>
<evidence type="ECO:0000256" key="1">
    <source>
        <dbReference type="ARBA" id="ARBA00023295"/>
    </source>
</evidence>
<evidence type="ECO:0000313" key="7">
    <source>
        <dbReference type="Proteomes" id="UP000001283"/>
    </source>
</evidence>
<dbReference type="EMBL" id="CP003017">
    <property type="protein sequence ID" value="AEN90603.1"/>
    <property type="molecule type" value="Genomic_DNA"/>
</dbReference>
<dbReference type="PANTHER" id="PTHR46066">
    <property type="entry name" value="CHITINASE DOMAIN-CONTAINING PROTEIN 1 FAMILY MEMBER"/>
    <property type="match status" value="1"/>
</dbReference>
<feature type="domain" description="SH3b" evidence="3">
    <location>
        <begin position="35"/>
        <end position="102"/>
    </location>
</feature>
<dbReference type="InterPro" id="IPR001223">
    <property type="entry name" value="Glyco_hydro18_cat"/>
</dbReference>
<evidence type="ECO:0000259" key="4">
    <source>
        <dbReference type="PROSITE" id="PS51782"/>
    </source>
</evidence>
<dbReference type="Proteomes" id="UP000001283">
    <property type="component" value="Chromosome"/>
</dbReference>
<feature type="chain" id="PRO_5038679658" evidence="2">
    <location>
        <begin position="27"/>
        <end position="508"/>
    </location>
</feature>